<accession>A0AAW0R9F0</accession>
<feature type="coiled-coil region" evidence="1">
    <location>
        <begin position="243"/>
        <end position="284"/>
    </location>
</feature>
<name>A0AAW0R9F0_9PEZI</name>
<feature type="region of interest" description="Disordered" evidence="2">
    <location>
        <begin position="48"/>
        <end position="68"/>
    </location>
</feature>
<evidence type="ECO:0000256" key="1">
    <source>
        <dbReference type="SAM" id="Coils"/>
    </source>
</evidence>
<feature type="region of interest" description="Disordered" evidence="2">
    <location>
        <begin position="501"/>
        <end position="544"/>
    </location>
</feature>
<keyword evidence="4" id="KW-1185">Reference proteome</keyword>
<evidence type="ECO:0000313" key="4">
    <source>
        <dbReference type="Proteomes" id="UP001392437"/>
    </source>
</evidence>
<organism evidence="3 4">
    <name type="scientific">Apiospora kogelbergensis</name>
    <dbReference type="NCBI Taxonomy" id="1337665"/>
    <lineage>
        <taxon>Eukaryota</taxon>
        <taxon>Fungi</taxon>
        <taxon>Dikarya</taxon>
        <taxon>Ascomycota</taxon>
        <taxon>Pezizomycotina</taxon>
        <taxon>Sordariomycetes</taxon>
        <taxon>Xylariomycetidae</taxon>
        <taxon>Amphisphaeriales</taxon>
        <taxon>Apiosporaceae</taxon>
        <taxon>Apiospora</taxon>
    </lineage>
</organism>
<dbReference type="Gene3D" id="2.40.70.10">
    <property type="entry name" value="Acid Proteases"/>
    <property type="match status" value="1"/>
</dbReference>
<feature type="compositionally biased region" description="Basic and acidic residues" evidence="2">
    <location>
        <begin position="501"/>
        <end position="510"/>
    </location>
</feature>
<feature type="compositionally biased region" description="Polar residues" evidence="2">
    <location>
        <begin position="514"/>
        <end position="525"/>
    </location>
</feature>
<feature type="region of interest" description="Disordered" evidence="2">
    <location>
        <begin position="749"/>
        <end position="784"/>
    </location>
</feature>
<evidence type="ECO:0000313" key="3">
    <source>
        <dbReference type="EMBL" id="KAK8130509.1"/>
    </source>
</evidence>
<evidence type="ECO:0000256" key="2">
    <source>
        <dbReference type="SAM" id="MobiDB-lite"/>
    </source>
</evidence>
<sequence length="816" mass="92096">MVRDTEERELLAHCKKQVQFDLPAYLSPVSRDADNRRFSNLSVRRRSSLPIPIPDGASTATARQDGVEDPGVQTLPSAEDFEKYCQDTIVSAGYKETLESLNGEDLQKRIDAHHDTYLRERKEPGFPFRPVTSVGQDKWPTKSGITTLAEFRKMCSEPEALFHEFRSLSFYALARTDQVEDIHSITRAMDTILTDSLSWGKTYCFKAYELNQILRDKEQTAAVDNGTGGAPEDLQTRTDAAIANSLRDRIGEMEREVADIRAERDNFKDQNDVLSQEVTDKNQELIEVQGDLNAANADVVALHRRTRADTPVTTVTEGGTRSKKSRKLDVDEFYGEPSKDKVPFEVWYNQIKDMIRDNADHFTTPEQVFSQVKGRIKGAAAQELIPFLREGHPMVVNTTEGLLEYMHNRHFDHNAREKAKQEYDELHMTSLAHYQKFLSDFVRLAGEKALPPSEWKEAFKDKLMQRVVVATMQQYFDDTMDFQAYTRYCKQVVQTFMSGDEKSRKSREVAAPKSSGTTNRAGSDKSSTPSYSASGSGGRTFAPRLLSRKPSVSSLKVDVSTATKPDIDRATDTGAAGYLFISVKFAARAVKYLNTPIITDFCPHAIGGFEGRASQVIDAAVVATFRIHGRATMKIPILVIDMKYDLIIGRKWFEEHDVILRPATRRLDYPDDWPPTTSTDISLDEAGKLLKNPDYQMDAESRNAALDRQIAADKQARDGRLSQLRSRERARATLSPQQEMVQARIRELESPAIGSRPPEQPKNADWKPTTILQRDTPHGSGELAKMNRNLRDCLRQEPRHCDHPRMPRVGTVNGPL</sequence>
<gene>
    <name evidence="3" type="ORF">PG999_002889</name>
</gene>
<dbReference type="Proteomes" id="UP001392437">
    <property type="component" value="Unassembled WGS sequence"/>
</dbReference>
<dbReference type="CDD" id="cd00303">
    <property type="entry name" value="retropepsin_like"/>
    <property type="match status" value="1"/>
</dbReference>
<keyword evidence="1" id="KW-0175">Coiled coil</keyword>
<reference evidence="3 4" key="1">
    <citation type="submission" date="2023-01" db="EMBL/GenBank/DDBJ databases">
        <title>Analysis of 21 Apiospora genomes using comparative genomics revels a genus with tremendous synthesis potential of carbohydrate active enzymes and secondary metabolites.</title>
        <authorList>
            <person name="Sorensen T."/>
        </authorList>
    </citation>
    <scope>NUCLEOTIDE SEQUENCE [LARGE SCALE GENOMIC DNA]</scope>
    <source>
        <strain evidence="3 4">CBS 117206</strain>
    </source>
</reference>
<comment type="caution">
    <text evidence="3">The sequence shown here is derived from an EMBL/GenBank/DDBJ whole genome shotgun (WGS) entry which is preliminary data.</text>
</comment>
<dbReference type="EMBL" id="JAQQWP010000002">
    <property type="protein sequence ID" value="KAK8130509.1"/>
    <property type="molecule type" value="Genomic_DNA"/>
</dbReference>
<proteinExistence type="predicted"/>
<protein>
    <submittedName>
        <fullName evidence="3">Uncharacterized protein</fullName>
    </submittedName>
</protein>
<dbReference type="AlphaFoldDB" id="A0AAW0R9F0"/>
<dbReference type="InterPro" id="IPR021109">
    <property type="entry name" value="Peptidase_aspartic_dom_sf"/>
</dbReference>